<sequence length="995" mass="104315">MSARGRTPPRAAAPPPAPRRPRASGAQAASLGAASQQALLAPAESGLARGSLAQGAASRAGRREQRGGCRERGPSEGERVAREEPRVGCRGGAGLLVSCAALAAVGASASWARAGAHRAAVRGAVLDRVSAVAEGPNASAVYVELVASVFCARAEAWAEVNWGQVDCANTAVYLYAGCTPHHFERQTAGLNGSWLSELPPCVHLEFLQLEVVQAMASPQLQATAQAGVTYLWHLKAAFGLAKTEAPPGALVFLPGMPTWADGPLDAVEYARRWAAAGVGFAPLSFASCEALGLDGRYSEQRRDLAHKLFGFLTGSKGAVNWVAGFENQFFVSFRRASGVPAWLYDYLLELLSNDGGRLAEAMERLWGPLFGCWAPFPYSLEDLRGAFPACRDGCGDGFDSGGARGLPGCGPNQVAAQRAASPPQGKREWVQAMTAPSARALPACTSGVRLVSEGYLARGEAAGWRCEALFREPGAPGGRGVCAIESLANLSEEAGGGGGGLPGAQENAGGDADLDGDLVPYFARVRSVEACPEQPDSQLGLSAISGSLRTCGTACLMYGECLGFSWRESALSCTLLRGACERSGNGAAQLYSKRSATPAPIEVVLSGYCDDDFTWVREVDCAAAVVFLYTKCDREDPLQNIPPGLPLCVRVELLSNIGREGGTFLHHLHAHQERFRSPSASGALVLLQGEVEWHAGQLDVLEYASQWASAGFGFAPLSFAGCSDRGPFVYGGCGWDCHHKACDADSEHVQLPDAAKPVEKLVDHRLQGADAGVQAAGGPRAALAAAVQPGAAGLRADRQVDVRPRPGAAVERALRLLGARGGQHHPGELPRVLGRLRRRRGVRPQPAGAVGGAAGPLGRAGVDRRDAGSGEHVATAHPAAVHDDVPPKRGLQAEVGPTRLQVWAAVSRLEHQRGARRLRSPLVELAGAPLPQCVVGAQSRGFEDKKRFRGSAPSRALLGVTPNTLQFQVCVAPPIRRARAPRSPAVEAPWRAPSG</sequence>
<feature type="compositionally biased region" description="Low complexity" evidence="1">
    <location>
        <begin position="1"/>
        <end position="10"/>
    </location>
</feature>
<feature type="region of interest" description="Disordered" evidence="1">
    <location>
        <begin position="1"/>
        <end position="84"/>
    </location>
</feature>
<accession>A0ABN9VJB8</accession>
<dbReference type="EMBL" id="CAUYUJ010017266">
    <property type="protein sequence ID" value="CAK0873291.1"/>
    <property type="molecule type" value="Genomic_DNA"/>
</dbReference>
<gene>
    <name evidence="2" type="ORF">PCOR1329_LOCUS58548</name>
</gene>
<name>A0ABN9VJB8_9DINO</name>
<proteinExistence type="predicted"/>
<comment type="caution">
    <text evidence="2">The sequence shown here is derived from an EMBL/GenBank/DDBJ whole genome shotgun (WGS) entry which is preliminary data.</text>
</comment>
<organism evidence="2 3">
    <name type="scientific">Prorocentrum cordatum</name>
    <dbReference type="NCBI Taxonomy" id="2364126"/>
    <lineage>
        <taxon>Eukaryota</taxon>
        <taxon>Sar</taxon>
        <taxon>Alveolata</taxon>
        <taxon>Dinophyceae</taxon>
        <taxon>Prorocentrales</taxon>
        <taxon>Prorocentraceae</taxon>
        <taxon>Prorocentrum</taxon>
    </lineage>
</organism>
<keyword evidence="3" id="KW-1185">Reference proteome</keyword>
<feature type="compositionally biased region" description="Low complexity" evidence="1">
    <location>
        <begin position="23"/>
        <end position="41"/>
    </location>
</feature>
<feature type="region of interest" description="Disordered" evidence="1">
    <location>
        <begin position="843"/>
        <end position="866"/>
    </location>
</feature>
<evidence type="ECO:0000313" key="2">
    <source>
        <dbReference type="EMBL" id="CAK0873291.1"/>
    </source>
</evidence>
<dbReference type="Proteomes" id="UP001189429">
    <property type="component" value="Unassembled WGS sequence"/>
</dbReference>
<protein>
    <submittedName>
        <fullName evidence="2">Uncharacterized protein</fullName>
    </submittedName>
</protein>
<reference evidence="2" key="1">
    <citation type="submission" date="2023-10" db="EMBL/GenBank/DDBJ databases">
        <authorList>
            <person name="Chen Y."/>
            <person name="Shah S."/>
            <person name="Dougan E. K."/>
            <person name="Thang M."/>
            <person name="Chan C."/>
        </authorList>
    </citation>
    <scope>NUCLEOTIDE SEQUENCE [LARGE SCALE GENOMIC DNA]</scope>
</reference>
<evidence type="ECO:0000256" key="1">
    <source>
        <dbReference type="SAM" id="MobiDB-lite"/>
    </source>
</evidence>
<evidence type="ECO:0000313" key="3">
    <source>
        <dbReference type="Proteomes" id="UP001189429"/>
    </source>
</evidence>
<feature type="compositionally biased region" description="Basic and acidic residues" evidence="1">
    <location>
        <begin position="61"/>
        <end position="84"/>
    </location>
</feature>